<keyword evidence="3 7" id="KW-0413">Isomerase</keyword>
<dbReference type="InterPro" id="IPR044666">
    <property type="entry name" value="Cyclophilin_A-like"/>
</dbReference>
<evidence type="ECO:0000256" key="2">
    <source>
        <dbReference type="ARBA" id="ARBA00023110"/>
    </source>
</evidence>
<dbReference type="Proteomes" id="UP000315471">
    <property type="component" value="Unassembled WGS sequence"/>
</dbReference>
<evidence type="ECO:0000313" key="7">
    <source>
        <dbReference type="EMBL" id="TWU45953.1"/>
    </source>
</evidence>
<dbReference type="PANTHER" id="PTHR45625:SF4">
    <property type="entry name" value="PEPTIDYLPROLYL ISOMERASE DOMAIN AND WD REPEAT-CONTAINING PROTEIN 1"/>
    <property type="match status" value="1"/>
</dbReference>
<feature type="region of interest" description="Disordered" evidence="4">
    <location>
        <begin position="43"/>
        <end position="104"/>
    </location>
</feature>
<dbReference type="PRINTS" id="PR00153">
    <property type="entry name" value="CSAPPISMRASE"/>
</dbReference>
<dbReference type="RefSeq" id="WP_146598561.1">
    <property type="nucleotide sequence ID" value="NZ_SJPY01000001.1"/>
</dbReference>
<dbReference type="OrthoDB" id="270889at2"/>
<keyword evidence="8" id="KW-1185">Reference proteome</keyword>
<dbReference type="PROSITE" id="PS50072">
    <property type="entry name" value="CSA_PPIASE_2"/>
    <property type="match status" value="1"/>
</dbReference>
<evidence type="ECO:0000256" key="1">
    <source>
        <dbReference type="ARBA" id="ARBA00013194"/>
    </source>
</evidence>
<feature type="compositionally biased region" description="Acidic residues" evidence="4">
    <location>
        <begin position="60"/>
        <end position="72"/>
    </location>
</feature>
<proteinExistence type="predicted"/>
<feature type="chain" id="PRO_5022676784" description="peptidylprolyl isomerase" evidence="5">
    <location>
        <begin position="31"/>
        <end position="461"/>
    </location>
</feature>
<dbReference type="EMBL" id="SJPY01000001">
    <property type="protein sequence ID" value="TWU45953.1"/>
    <property type="molecule type" value="Genomic_DNA"/>
</dbReference>
<dbReference type="Pfam" id="PF00160">
    <property type="entry name" value="Pro_isomerase"/>
    <property type="match status" value="1"/>
</dbReference>
<evidence type="ECO:0000256" key="3">
    <source>
        <dbReference type="ARBA" id="ARBA00023235"/>
    </source>
</evidence>
<evidence type="ECO:0000259" key="6">
    <source>
        <dbReference type="PROSITE" id="PS50072"/>
    </source>
</evidence>
<dbReference type="InterPro" id="IPR029000">
    <property type="entry name" value="Cyclophilin-like_dom_sf"/>
</dbReference>
<name>A0A5C6E8F2_9BACT</name>
<feature type="signal peptide" evidence="5">
    <location>
        <begin position="1"/>
        <end position="30"/>
    </location>
</feature>
<reference evidence="7 8" key="1">
    <citation type="submission" date="2019-02" db="EMBL/GenBank/DDBJ databases">
        <title>Deep-cultivation of Planctomycetes and their phenomic and genomic characterization uncovers novel biology.</title>
        <authorList>
            <person name="Wiegand S."/>
            <person name="Jogler M."/>
            <person name="Boedeker C."/>
            <person name="Pinto D."/>
            <person name="Vollmers J."/>
            <person name="Rivas-Marin E."/>
            <person name="Kohn T."/>
            <person name="Peeters S.H."/>
            <person name="Heuer A."/>
            <person name="Rast P."/>
            <person name="Oberbeckmann S."/>
            <person name="Bunk B."/>
            <person name="Jeske O."/>
            <person name="Meyerdierks A."/>
            <person name="Storesund J.E."/>
            <person name="Kallscheuer N."/>
            <person name="Luecker S."/>
            <person name="Lage O.M."/>
            <person name="Pohl T."/>
            <person name="Merkel B.J."/>
            <person name="Hornburger P."/>
            <person name="Mueller R.-W."/>
            <person name="Bruemmer F."/>
            <person name="Labrenz M."/>
            <person name="Spormann A.M."/>
            <person name="Op Den Camp H."/>
            <person name="Overmann J."/>
            <person name="Amann R."/>
            <person name="Jetten M.S.M."/>
            <person name="Mascher T."/>
            <person name="Medema M.H."/>
            <person name="Devos D.P."/>
            <person name="Kaster A.-K."/>
            <person name="Ovreas L."/>
            <person name="Rohde M."/>
            <person name="Galperin M.Y."/>
            <person name="Jogler C."/>
        </authorList>
    </citation>
    <scope>NUCLEOTIDE SEQUENCE [LARGE SCALE GENOMIC DNA]</scope>
    <source>
        <strain evidence="7 8">Q31b</strain>
    </source>
</reference>
<sequence length="461" mass="52061" precursor="true">MNRRLFIWSTVFPLLCSGALGLFDSHSAVAMPQVTEQPLKIVSPAENEQPLKIVSPAENDPSDNAEQDDDLQGGDLEQPIEIESPAIEESGQPAAPAISSVPTTEEGKAAKAAFENAEVRLRSSVLKMREIHIRYMNGEDRTPQALEQYRQERINARQLMEEVFEAAYNLLFYVPDSDAAQFVLTMVQHEYDKTNYSERTMRAGSLLLDLNFNQAFLFQAVARSSVCCGDFEIARKIYEYMNPEALEDLDKRFLYQMDILESQWKEELEQRKIDEQSELPRVHIKTTKGDIVVELFLNEAPSAVANFIKLVEEGYYDGLDFHQVLDDLLALTGDETGQGSGNTGQFLVDEHTRENARNAFRGSLAMAKMPMGDGEFVENSASSQFAIFFTPLPFVSENQTVFGRVIEGMDLLTEIRRVDPSKEKKKGEIIMPPDRIIETEVIRKPDSMPEPVYVETDNGKY</sequence>
<gene>
    <name evidence="7" type="primary">ppiB_1</name>
    <name evidence="7" type="ORF">Q31b_11300</name>
</gene>
<dbReference type="SUPFAM" id="SSF50891">
    <property type="entry name" value="Cyclophilin-like"/>
    <property type="match status" value="1"/>
</dbReference>
<organism evidence="7 8">
    <name type="scientific">Novipirellula aureliae</name>
    <dbReference type="NCBI Taxonomy" id="2527966"/>
    <lineage>
        <taxon>Bacteria</taxon>
        <taxon>Pseudomonadati</taxon>
        <taxon>Planctomycetota</taxon>
        <taxon>Planctomycetia</taxon>
        <taxon>Pirellulales</taxon>
        <taxon>Pirellulaceae</taxon>
        <taxon>Novipirellula</taxon>
    </lineage>
</organism>
<dbReference type="Gene3D" id="2.40.100.10">
    <property type="entry name" value="Cyclophilin-like"/>
    <property type="match status" value="1"/>
</dbReference>
<evidence type="ECO:0000313" key="8">
    <source>
        <dbReference type="Proteomes" id="UP000315471"/>
    </source>
</evidence>
<keyword evidence="2" id="KW-0697">Rotamase</keyword>
<dbReference type="EC" id="5.2.1.8" evidence="1"/>
<dbReference type="PANTHER" id="PTHR45625">
    <property type="entry name" value="PEPTIDYL-PROLYL CIS-TRANS ISOMERASE-RELATED"/>
    <property type="match status" value="1"/>
</dbReference>
<dbReference type="GO" id="GO:0003755">
    <property type="term" value="F:peptidyl-prolyl cis-trans isomerase activity"/>
    <property type="evidence" value="ECO:0007669"/>
    <property type="project" value="UniProtKB-KW"/>
</dbReference>
<dbReference type="CDD" id="cd00317">
    <property type="entry name" value="cyclophilin"/>
    <property type="match status" value="1"/>
</dbReference>
<comment type="caution">
    <text evidence="7">The sequence shown here is derived from an EMBL/GenBank/DDBJ whole genome shotgun (WGS) entry which is preliminary data.</text>
</comment>
<accession>A0A5C6E8F2</accession>
<dbReference type="InterPro" id="IPR002130">
    <property type="entry name" value="Cyclophilin-type_PPIase_dom"/>
</dbReference>
<evidence type="ECO:0000256" key="4">
    <source>
        <dbReference type="SAM" id="MobiDB-lite"/>
    </source>
</evidence>
<feature type="domain" description="PPIase cyclophilin-type" evidence="6">
    <location>
        <begin position="289"/>
        <end position="443"/>
    </location>
</feature>
<dbReference type="AlphaFoldDB" id="A0A5C6E8F2"/>
<protein>
    <recommendedName>
        <fullName evidence="1">peptidylprolyl isomerase</fullName>
        <ecNumber evidence="1">5.2.1.8</ecNumber>
    </recommendedName>
</protein>
<feature type="compositionally biased region" description="Low complexity" evidence="4">
    <location>
        <begin position="73"/>
        <end position="90"/>
    </location>
</feature>
<keyword evidence="5" id="KW-0732">Signal</keyword>
<evidence type="ECO:0000256" key="5">
    <source>
        <dbReference type="SAM" id="SignalP"/>
    </source>
</evidence>